<dbReference type="SMART" id="SM00245">
    <property type="entry name" value="TSPc"/>
    <property type="match status" value="1"/>
</dbReference>
<dbReference type="EMBL" id="CP025120">
    <property type="protein sequence ID" value="AUD78664.1"/>
    <property type="molecule type" value="Genomic_DNA"/>
</dbReference>
<sequence>MTDWLKHIKYDHGHILIKIMNIHLLRLFVPIAALLIFSTKSFAETIQLNEATYPKANGIWLNSDYGWLLKVNSSGLERWQITPNFCYPSKQEGQTAMSSIEYRYFERLDDKTAKFEYFPGDGHTLFTKQDSMPEQCNKTIGGSLQDTFEVFVDIFAHHYAFFEEREVNWGELTDNKRNELVKITTKQELFELLSSMIEPLGDSHTKLIATINGDKNRYQAGFKQTLPAIQSGIGEQEWLIGLIRQLQEDILDEGSVHTANERMVIGSIDNRIGYIQIFTMGGFSEDFEFGSVEWAKEEMRLLDYYLSEAIKSFKGYEAVIIDLSNNRGGFDQVARGIAAHFTDEPFEAYSVRTAWNSPPTITYTIKPSKTARFTGPVYLMTSDVTVSGGEIATMTLRNLPNVTHVGQTTRGSFSTPLAKPLPNGWYLELSNEIFASPEGAVYEGQGIHPEIPIEVFELNSPIQSHALAIQEVVNLIDSATSEVQ</sequence>
<dbReference type="Gene3D" id="3.90.226.10">
    <property type="entry name" value="2-enoyl-CoA Hydratase, Chain A, domain 1"/>
    <property type="match status" value="1"/>
</dbReference>
<dbReference type="InterPro" id="IPR005151">
    <property type="entry name" value="Tail-specific_protease"/>
</dbReference>
<name>A0A2K9AIA2_9GAMM</name>
<dbReference type="Proteomes" id="UP000232693">
    <property type="component" value="Chromosome"/>
</dbReference>
<protein>
    <recommendedName>
        <fullName evidence="1">Tail specific protease domain-containing protein</fullName>
    </recommendedName>
</protein>
<dbReference type="GO" id="GO:0006508">
    <property type="term" value="P:proteolysis"/>
    <property type="evidence" value="ECO:0007669"/>
    <property type="project" value="InterPro"/>
</dbReference>
<evidence type="ECO:0000313" key="2">
    <source>
        <dbReference type="EMBL" id="AUD78664.1"/>
    </source>
</evidence>
<evidence type="ECO:0000313" key="3">
    <source>
        <dbReference type="Proteomes" id="UP000232693"/>
    </source>
</evidence>
<gene>
    <name evidence="2" type="ORF">CW740_05110</name>
</gene>
<dbReference type="PANTHER" id="PTHR11261:SF3">
    <property type="entry name" value="RETINOL-BINDING PROTEIN 3"/>
    <property type="match status" value="1"/>
</dbReference>
<accession>A0A2K9AIA2</accession>
<keyword evidence="3" id="KW-1185">Reference proteome</keyword>
<dbReference type="AlphaFoldDB" id="A0A2K9AIA2"/>
<dbReference type="GO" id="GO:0008236">
    <property type="term" value="F:serine-type peptidase activity"/>
    <property type="evidence" value="ECO:0007669"/>
    <property type="project" value="InterPro"/>
</dbReference>
<dbReference type="Gene3D" id="3.30.750.44">
    <property type="match status" value="1"/>
</dbReference>
<dbReference type="Pfam" id="PF03572">
    <property type="entry name" value="Peptidase_S41"/>
    <property type="match status" value="1"/>
</dbReference>
<evidence type="ECO:0000259" key="1">
    <source>
        <dbReference type="SMART" id="SM00245"/>
    </source>
</evidence>
<reference evidence="2 3" key="1">
    <citation type="submission" date="2017-12" db="EMBL/GenBank/DDBJ databases">
        <title>Kangiella profundi FT102 completed genome.</title>
        <authorList>
            <person name="Xu J."/>
            <person name="Wang J."/>
            <person name="Lu Y."/>
        </authorList>
    </citation>
    <scope>NUCLEOTIDE SEQUENCE [LARGE SCALE GENOMIC DNA]</scope>
    <source>
        <strain evidence="2 3">FT102</strain>
    </source>
</reference>
<dbReference type="KEGG" id="kpd:CW740_05110"/>
<proteinExistence type="predicted"/>
<dbReference type="InterPro" id="IPR029045">
    <property type="entry name" value="ClpP/crotonase-like_dom_sf"/>
</dbReference>
<dbReference type="CDD" id="cd07563">
    <property type="entry name" value="Peptidase_S41_IRBP"/>
    <property type="match status" value="1"/>
</dbReference>
<dbReference type="PANTHER" id="PTHR11261">
    <property type="entry name" value="INTERPHOTORECEPTOR RETINOID-BINDING PROTEIN"/>
    <property type="match status" value="1"/>
</dbReference>
<dbReference type="SUPFAM" id="SSF52096">
    <property type="entry name" value="ClpP/crotonase"/>
    <property type="match status" value="1"/>
</dbReference>
<organism evidence="2 3">
    <name type="scientific">Kangiella profundi</name>
    <dbReference type="NCBI Taxonomy" id="1561924"/>
    <lineage>
        <taxon>Bacteria</taxon>
        <taxon>Pseudomonadati</taxon>
        <taxon>Pseudomonadota</taxon>
        <taxon>Gammaproteobacteria</taxon>
        <taxon>Kangiellales</taxon>
        <taxon>Kangiellaceae</taxon>
        <taxon>Kangiella</taxon>
    </lineage>
</organism>
<feature type="domain" description="Tail specific protease" evidence="1">
    <location>
        <begin position="235"/>
        <end position="454"/>
    </location>
</feature>